<feature type="region of interest" description="Disordered" evidence="1">
    <location>
        <begin position="35"/>
        <end position="91"/>
    </location>
</feature>
<gene>
    <name evidence="2" type="ORF">H0235_010936</name>
</gene>
<comment type="caution">
    <text evidence="2">The sequence shown here is derived from an EMBL/GenBank/DDBJ whole genome shotgun (WGS) entry which is preliminary data.</text>
</comment>
<reference evidence="2" key="1">
    <citation type="journal article" date="2020" name="G3 (Bethesda)">
        <title>High-Quality Assemblies for Three Invasive Social Wasps from the &lt;i&gt;Vespula&lt;/i&gt; Genus.</title>
        <authorList>
            <person name="Harrop T.W.R."/>
            <person name="Guhlin J."/>
            <person name="McLaughlin G.M."/>
            <person name="Permina E."/>
            <person name="Stockwell P."/>
            <person name="Gilligan J."/>
            <person name="Le Lec M.F."/>
            <person name="Gruber M.A.M."/>
            <person name="Quinn O."/>
            <person name="Lovegrove M."/>
            <person name="Duncan E.J."/>
            <person name="Remnant E.J."/>
            <person name="Van Eeckhoven J."/>
            <person name="Graham B."/>
            <person name="Knapp R.A."/>
            <person name="Langford K.W."/>
            <person name="Kronenberg Z."/>
            <person name="Press M.O."/>
            <person name="Eacker S.M."/>
            <person name="Wilson-Rankin E.E."/>
            <person name="Purcell J."/>
            <person name="Lester P.J."/>
            <person name="Dearden P.K."/>
        </authorList>
    </citation>
    <scope>NUCLEOTIDE SEQUENCE</scope>
    <source>
        <strain evidence="2">Volc-1</strain>
    </source>
</reference>
<dbReference type="AlphaFoldDB" id="A0A834U7Y2"/>
<keyword evidence="3" id="KW-1185">Reference proteome</keyword>
<feature type="compositionally biased region" description="Basic and acidic residues" evidence="1">
    <location>
        <begin position="48"/>
        <end position="74"/>
    </location>
</feature>
<organism evidence="2 3">
    <name type="scientific">Vespula pensylvanica</name>
    <name type="common">Western yellow jacket</name>
    <name type="synonym">Wasp</name>
    <dbReference type="NCBI Taxonomy" id="30213"/>
    <lineage>
        <taxon>Eukaryota</taxon>
        <taxon>Metazoa</taxon>
        <taxon>Ecdysozoa</taxon>
        <taxon>Arthropoda</taxon>
        <taxon>Hexapoda</taxon>
        <taxon>Insecta</taxon>
        <taxon>Pterygota</taxon>
        <taxon>Neoptera</taxon>
        <taxon>Endopterygota</taxon>
        <taxon>Hymenoptera</taxon>
        <taxon>Apocrita</taxon>
        <taxon>Aculeata</taxon>
        <taxon>Vespoidea</taxon>
        <taxon>Vespidae</taxon>
        <taxon>Vespinae</taxon>
        <taxon>Vespula</taxon>
    </lineage>
</organism>
<dbReference type="Proteomes" id="UP000600918">
    <property type="component" value="Unassembled WGS sequence"/>
</dbReference>
<protein>
    <submittedName>
        <fullName evidence="2">Uncharacterized protein</fullName>
    </submittedName>
</protein>
<evidence type="ECO:0000313" key="3">
    <source>
        <dbReference type="Proteomes" id="UP000600918"/>
    </source>
</evidence>
<name>A0A834U7Y2_VESPE</name>
<evidence type="ECO:0000256" key="1">
    <source>
        <dbReference type="SAM" id="MobiDB-lite"/>
    </source>
</evidence>
<evidence type="ECO:0000313" key="2">
    <source>
        <dbReference type="EMBL" id="KAF7420639.1"/>
    </source>
</evidence>
<accession>A0A834U7Y2</accession>
<dbReference type="EMBL" id="JACSDY010000009">
    <property type="protein sequence ID" value="KAF7420639.1"/>
    <property type="molecule type" value="Genomic_DNA"/>
</dbReference>
<sequence length="91" mass="9934">MKVSGIGNKKFVKKEKYSFDQRIIGTIEVGYCRRSGFGRTGSSGRDTWSARDRMEDGGSERGEGGGREEGDGFDFRASPSSGLSGNRRCVD</sequence>
<feature type="compositionally biased region" description="Low complexity" evidence="1">
    <location>
        <begin position="35"/>
        <end position="45"/>
    </location>
</feature>
<proteinExistence type="predicted"/>